<name>A0A8J4A327_9ACTN</name>
<evidence type="ECO:0000256" key="1">
    <source>
        <dbReference type="SAM" id="Phobius"/>
    </source>
</evidence>
<dbReference type="EMBL" id="BOPH01000102">
    <property type="protein sequence ID" value="GIJ72470.1"/>
    <property type="molecule type" value="Genomic_DNA"/>
</dbReference>
<feature type="transmembrane region" description="Helical" evidence="1">
    <location>
        <begin position="18"/>
        <end position="38"/>
    </location>
</feature>
<feature type="transmembrane region" description="Helical" evidence="1">
    <location>
        <begin position="100"/>
        <end position="120"/>
    </location>
</feature>
<gene>
    <name evidence="2" type="ORF">Voc01_073870</name>
</gene>
<keyword evidence="1" id="KW-1133">Transmembrane helix</keyword>
<comment type="caution">
    <text evidence="2">The sequence shown here is derived from an EMBL/GenBank/DDBJ whole genome shotgun (WGS) entry which is preliminary data.</text>
</comment>
<organism evidence="2 3">
    <name type="scientific">Virgisporangium ochraceum</name>
    <dbReference type="NCBI Taxonomy" id="65505"/>
    <lineage>
        <taxon>Bacteria</taxon>
        <taxon>Bacillati</taxon>
        <taxon>Actinomycetota</taxon>
        <taxon>Actinomycetes</taxon>
        <taxon>Micromonosporales</taxon>
        <taxon>Micromonosporaceae</taxon>
        <taxon>Virgisporangium</taxon>
    </lineage>
</organism>
<keyword evidence="3" id="KW-1185">Reference proteome</keyword>
<dbReference type="Proteomes" id="UP000635606">
    <property type="component" value="Unassembled WGS sequence"/>
</dbReference>
<feature type="transmembrane region" description="Helical" evidence="1">
    <location>
        <begin position="50"/>
        <end position="68"/>
    </location>
</feature>
<keyword evidence="1" id="KW-0812">Transmembrane</keyword>
<feature type="transmembrane region" description="Helical" evidence="1">
    <location>
        <begin position="75"/>
        <end position="94"/>
    </location>
</feature>
<sequence length="125" mass="13632">MSPHVDVSPTADRIGRTLLAVCAIATLGAFAQGIQLIADASDDDLITQAWRTFAYLVFAGLWGMLAWAPRQQRGMWEMLFVHKIAITVFALAVIDKPTAVQHVIIDGTVVVATAVAYVLCRGWYT</sequence>
<keyword evidence="1" id="KW-0472">Membrane</keyword>
<proteinExistence type="predicted"/>
<dbReference type="RefSeq" id="WP_203932331.1">
    <property type="nucleotide sequence ID" value="NZ_BOPH01000102.1"/>
</dbReference>
<evidence type="ECO:0000313" key="2">
    <source>
        <dbReference type="EMBL" id="GIJ72470.1"/>
    </source>
</evidence>
<accession>A0A8J4A327</accession>
<dbReference type="AlphaFoldDB" id="A0A8J4A327"/>
<reference evidence="2" key="1">
    <citation type="submission" date="2021-01" db="EMBL/GenBank/DDBJ databases">
        <title>Whole genome shotgun sequence of Virgisporangium ochraceum NBRC 16418.</title>
        <authorList>
            <person name="Komaki H."/>
            <person name="Tamura T."/>
        </authorList>
    </citation>
    <scope>NUCLEOTIDE SEQUENCE</scope>
    <source>
        <strain evidence="2">NBRC 16418</strain>
    </source>
</reference>
<evidence type="ECO:0000313" key="3">
    <source>
        <dbReference type="Proteomes" id="UP000635606"/>
    </source>
</evidence>
<protein>
    <submittedName>
        <fullName evidence="2">Uncharacterized protein</fullName>
    </submittedName>
</protein>